<reference evidence="2 3" key="1">
    <citation type="journal article" date="2014" name="Int. J. Syst. Evol. Microbiol.">
        <title>Rhodoluna lacicola gen. nov., sp. nov., a planktonic freshwater bacterium with stream-lined genome.</title>
        <authorList>
            <person name="Hahn M."/>
            <person name="Schmidt J."/>
            <person name="Taipale S.J."/>
            <person name="Doolittle W.F."/>
            <person name="Koll U."/>
        </authorList>
    </citation>
    <scope>NUCLEOTIDE SEQUENCE [LARGE SCALE GENOMIC DNA]</scope>
    <source>
        <strain evidence="2 3">MWH-Ta8</strain>
    </source>
</reference>
<dbReference type="STRING" id="529884.Rhola_00012720"/>
<dbReference type="OrthoDB" id="5132965at2"/>
<dbReference type="Proteomes" id="UP000067708">
    <property type="component" value="Chromosome"/>
</dbReference>
<keyword evidence="3" id="KW-1185">Reference proteome</keyword>
<dbReference type="EMBL" id="CP007490">
    <property type="protein sequence ID" value="AIC48064.1"/>
    <property type="molecule type" value="Genomic_DNA"/>
</dbReference>
<dbReference type="RefSeq" id="WP_038503226.1">
    <property type="nucleotide sequence ID" value="NZ_CP007490.1"/>
</dbReference>
<evidence type="ECO:0000256" key="1">
    <source>
        <dbReference type="SAM" id="SignalP"/>
    </source>
</evidence>
<sequence>MSKNLTRKGLALGAVVALGSTLFAGTPASAATAISLDTAFGTSGTTQNGVLGEYFTLASSLTGGTSGDKLKFKVEGATAANLVATSRSTVSLTATGAAGSYTAASVAAVDTYAASTIPVVDNNAKVAAVIPVAYVAGQYTQVAFGLGAAVTDTTTLKITPFIDNGVTDNLITAGELTGTPVSITFHKPSTITATPTLSSITTGSAVTAVVALNNGINVEQLRLQANGAPVDASKIGVKFLYNGVAQAETAVRWNTTDKAFQATAENAVTGKIYGATGVVDGTDSVSAGSGTSSSATNITATSALSVSGAQYRATDSAAPGTTTQVVRAGAGTITAEFDVTTVAATKLKSGQKVSFTVVEDGVDSLDAGASVTAGGKTLTNSSTLTRQSITVDVTTDKDGNAALPISYTGLKNNNTLRVFGSYIASGGALTTVPASSTVASGGFLLTGEDSLAVKLVNEDKSGNAAAVSRVAKGGTLSLPFVLVDQFGMTPVGTYRATVTNAGNASITSPIALVDGKMSVSVKDNSTADNNAGYAVTAQIQKLGTNGVTYTDVSGVTESHTVSVGAVTTGSTITLGALGSATPAAASATLKPGNFDILQNKTIQVGTTTIASGSVVTGPTGAAVAGAKVTFSAKGVLFISNNVAGLDSLTVTANENGVLPAIGIMTNTVGKTTITATSGSGSATATITVAAVATGGYSWTITAPTSILPGQTLKVTGVLKDAYGSLVNTLDADSISVVYTGPGYVTTTIAKGTDADGAVSFSVLLGAADSGTATVKFTYGGADLIAADTVVDDVVATASIIIGAAPVTAPAATAAVSGSTGKFYVSATNAAAKKVVVKVAGKFFSSFTGTAAKKTVALKAPKGKHKVTVFVGGKLVTTKTITVK</sequence>
<feature type="signal peptide" evidence="1">
    <location>
        <begin position="1"/>
        <end position="24"/>
    </location>
</feature>
<evidence type="ECO:0000313" key="2">
    <source>
        <dbReference type="EMBL" id="AIC48064.1"/>
    </source>
</evidence>
<organism evidence="2 3">
    <name type="scientific">Rhodoluna lacicola</name>
    <dbReference type="NCBI Taxonomy" id="529884"/>
    <lineage>
        <taxon>Bacteria</taxon>
        <taxon>Bacillati</taxon>
        <taxon>Actinomycetota</taxon>
        <taxon>Actinomycetes</taxon>
        <taxon>Micrococcales</taxon>
        <taxon>Microbacteriaceae</taxon>
        <taxon>Luna cluster</taxon>
        <taxon>Luna-1 subcluster</taxon>
        <taxon>Rhodoluna</taxon>
    </lineage>
</organism>
<protein>
    <submittedName>
        <fullName evidence="2">Uncharacterized protein</fullName>
    </submittedName>
</protein>
<gene>
    <name evidence="2" type="ORF">Rhola_00012720</name>
</gene>
<evidence type="ECO:0000313" key="3">
    <source>
        <dbReference type="Proteomes" id="UP000067708"/>
    </source>
</evidence>
<dbReference type="KEGG" id="rla:Rhola_00012720"/>
<dbReference type="AlphaFoldDB" id="A0A060JPF5"/>
<proteinExistence type="predicted"/>
<dbReference type="PATRIC" id="fig|529884.3.peg.1230"/>
<feature type="chain" id="PRO_5038595090" evidence="1">
    <location>
        <begin position="25"/>
        <end position="883"/>
    </location>
</feature>
<dbReference type="HOGENOM" id="CLU_326217_0_0_11"/>
<keyword evidence="1" id="KW-0732">Signal</keyword>
<accession>A0A060JPF5</accession>
<name>A0A060JPF5_9MICO</name>